<dbReference type="CDD" id="cd17324">
    <property type="entry name" value="MFS_NepI_like"/>
    <property type="match status" value="1"/>
</dbReference>
<dbReference type="OrthoDB" id="9814237at2"/>
<keyword evidence="9" id="KW-1185">Reference proteome</keyword>
<organism evidence="8 9">
    <name type="scientific">Streptomyces hundungensis</name>
    <dbReference type="NCBI Taxonomy" id="1077946"/>
    <lineage>
        <taxon>Bacteria</taxon>
        <taxon>Bacillati</taxon>
        <taxon>Actinomycetota</taxon>
        <taxon>Actinomycetes</taxon>
        <taxon>Kitasatosporales</taxon>
        <taxon>Streptomycetaceae</taxon>
        <taxon>Streptomyces</taxon>
    </lineage>
</organism>
<dbReference type="Pfam" id="PF07690">
    <property type="entry name" value="MFS_1"/>
    <property type="match status" value="1"/>
</dbReference>
<evidence type="ECO:0000259" key="7">
    <source>
        <dbReference type="PROSITE" id="PS50850"/>
    </source>
</evidence>
<dbReference type="AlphaFoldDB" id="A0A387H5Z5"/>
<feature type="transmembrane region" description="Helical" evidence="6">
    <location>
        <begin position="288"/>
        <end position="306"/>
    </location>
</feature>
<dbReference type="InterPro" id="IPR036259">
    <property type="entry name" value="MFS_trans_sf"/>
</dbReference>
<sequence length="407" mass="41471">MSLLDSRKAVAESVDEPVPLRRWLAVVTMAVGTFALVTVESLPVGLLPLIGGSLHVSEGTAGLMVTVPGLVASATAPLLPVAIRRLDRRAVLMGLIVLMVAANALSATAPTFAVLLGSRFLIGVSIGGFWALAAGLAVRLVPERFVPRAISVVFAGATAANVLGVPAGTLIGGFTSWRVAFVAVAGLGLLVLVALLVLMPPMPAQQAVQLRALPRELRNPVVRAGVLTTFLLVSGHFAAFTFISPLLQSVSGIDATTVGPLLLAFGAAGVLGNFLAGAAAERDIRATIVTISVLLTAVLALFPLIGRTPVSGAVLLIGWGLAFGGVPVGVQTWILKAAPESTEAATALNTSVFNLAIALGALFGGIVADHMALTGVLTTGAVLAVLTSLALWSARSAQQRPDASLPR</sequence>
<dbReference type="Gene3D" id="1.20.1250.20">
    <property type="entry name" value="MFS general substrate transporter like domains"/>
    <property type="match status" value="2"/>
</dbReference>
<keyword evidence="5 6" id="KW-0472">Membrane</keyword>
<dbReference type="Proteomes" id="UP000271554">
    <property type="component" value="Chromosome"/>
</dbReference>
<dbReference type="GO" id="GO:0022857">
    <property type="term" value="F:transmembrane transporter activity"/>
    <property type="evidence" value="ECO:0007669"/>
    <property type="project" value="InterPro"/>
</dbReference>
<protein>
    <submittedName>
        <fullName evidence="8">Purine ribonucleoside efflux pump NepI</fullName>
    </submittedName>
</protein>
<feature type="transmembrane region" description="Helical" evidence="6">
    <location>
        <begin position="177"/>
        <end position="199"/>
    </location>
</feature>
<keyword evidence="2" id="KW-1003">Cell membrane</keyword>
<feature type="transmembrane region" description="Helical" evidence="6">
    <location>
        <begin position="312"/>
        <end position="335"/>
    </location>
</feature>
<dbReference type="InterPro" id="IPR011701">
    <property type="entry name" value="MFS"/>
</dbReference>
<feature type="transmembrane region" description="Helical" evidence="6">
    <location>
        <begin position="220"/>
        <end position="243"/>
    </location>
</feature>
<evidence type="ECO:0000256" key="1">
    <source>
        <dbReference type="ARBA" id="ARBA00004651"/>
    </source>
</evidence>
<gene>
    <name evidence="8" type="primary">nepI_2</name>
    <name evidence="8" type="ORF">DWB77_00963</name>
</gene>
<dbReference type="KEGG" id="shun:DWB77_00963"/>
<feature type="transmembrane region" description="Helical" evidence="6">
    <location>
        <begin position="59"/>
        <end position="79"/>
    </location>
</feature>
<feature type="transmembrane region" description="Helical" evidence="6">
    <location>
        <begin position="372"/>
        <end position="392"/>
    </location>
</feature>
<feature type="transmembrane region" description="Helical" evidence="6">
    <location>
        <begin position="255"/>
        <end position="276"/>
    </location>
</feature>
<feature type="transmembrane region" description="Helical" evidence="6">
    <location>
        <begin position="347"/>
        <end position="366"/>
    </location>
</feature>
<keyword evidence="4 6" id="KW-1133">Transmembrane helix</keyword>
<feature type="transmembrane region" description="Helical" evidence="6">
    <location>
        <begin position="120"/>
        <end position="138"/>
    </location>
</feature>
<proteinExistence type="predicted"/>
<feature type="domain" description="Major facilitator superfamily (MFS) profile" evidence="7">
    <location>
        <begin position="25"/>
        <end position="399"/>
    </location>
</feature>
<dbReference type="EMBL" id="CP032698">
    <property type="protein sequence ID" value="AYG78854.1"/>
    <property type="molecule type" value="Genomic_DNA"/>
</dbReference>
<name>A0A387H5Z5_9ACTN</name>
<comment type="subcellular location">
    <subcellularLocation>
        <location evidence="1">Cell membrane</location>
        <topology evidence="1">Multi-pass membrane protein</topology>
    </subcellularLocation>
</comment>
<evidence type="ECO:0000313" key="8">
    <source>
        <dbReference type="EMBL" id="AYG78854.1"/>
    </source>
</evidence>
<dbReference type="InterPro" id="IPR050189">
    <property type="entry name" value="MFS_Efflux_Transporters"/>
</dbReference>
<keyword evidence="3 6" id="KW-0812">Transmembrane</keyword>
<feature type="transmembrane region" description="Helical" evidence="6">
    <location>
        <begin position="150"/>
        <end position="171"/>
    </location>
</feature>
<evidence type="ECO:0000256" key="2">
    <source>
        <dbReference type="ARBA" id="ARBA00022475"/>
    </source>
</evidence>
<evidence type="ECO:0000256" key="3">
    <source>
        <dbReference type="ARBA" id="ARBA00022692"/>
    </source>
</evidence>
<dbReference type="PANTHER" id="PTHR43124">
    <property type="entry name" value="PURINE EFFLUX PUMP PBUE"/>
    <property type="match status" value="1"/>
</dbReference>
<evidence type="ECO:0000313" key="9">
    <source>
        <dbReference type="Proteomes" id="UP000271554"/>
    </source>
</evidence>
<dbReference type="InterPro" id="IPR020846">
    <property type="entry name" value="MFS_dom"/>
</dbReference>
<dbReference type="PANTHER" id="PTHR43124:SF3">
    <property type="entry name" value="CHLORAMPHENICOL EFFLUX PUMP RV0191"/>
    <property type="match status" value="1"/>
</dbReference>
<feature type="transmembrane region" description="Helical" evidence="6">
    <location>
        <begin position="91"/>
        <end position="114"/>
    </location>
</feature>
<evidence type="ECO:0000256" key="5">
    <source>
        <dbReference type="ARBA" id="ARBA00023136"/>
    </source>
</evidence>
<feature type="transmembrane region" description="Helical" evidence="6">
    <location>
        <begin position="20"/>
        <end position="39"/>
    </location>
</feature>
<evidence type="ECO:0000256" key="6">
    <source>
        <dbReference type="SAM" id="Phobius"/>
    </source>
</evidence>
<evidence type="ECO:0000256" key="4">
    <source>
        <dbReference type="ARBA" id="ARBA00022989"/>
    </source>
</evidence>
<dbReference type="PROSITE" id="PS50850">
    <property type="entry name" value="MFS"/>
    <property type="match status" value="1"/>
</dbReference>
<reference evidence="8 9" key="1">
    <citation type="submission" date="2018-10" db="EMBL/GenBank/DDBJ databases">
        <title>Relationship between Morphology and Antimicrobial Activity in Streptomyces.</title>
        <authorList>
            <person name="Kang H.J."/>
            <person name="Kim S.B."/>
        </authorList>
    </citation>
    <scope>NUCLEOTIDE SEQUENCE [LARGE SCALE GENOMIC DNA]</scope>
    <source>
        <strain evidence="8 9">BH38</strain>
    </source>
</reference>
<dbReference type="GO" id="GO:0005886">
    <property type="term" value="C:plasma membrane"/>
    <property type="evidence" value="ECO:0007669"/>
    <property type="project" value="UniProtKB-SubCell"/>
</dbReference>
<dbReference type="SUPFAM" id="SSF103473">
    <property type="entry name" value="MFS general substrate transporter"/>
    <property type="match status" value="1"/>
</dbReference>
<accession>A0A387H5Z5</accession>